<evidence type="ECO:0000256" key="1">
    <source>
        <dbReference type="ARBA" id="ARBA00004651"/>
    </source>
</evidence>
<evidence type="ECO:0000256" key="4">
    <source>
        <dbReference type="ARBA" id="ARBA00022692"/>
    </source>
</evidence>
<gene>
    <name evidence="9" type="ORF">SAMN05443665_1026106</name>
</gene>
<keyword evidence="4 7" id="KW-0812">Transmembrane</keyword>
<dbReference type="RefSeq" id="WP_089328551.1">
    <property type="nucleotide sequence ID" value="NZ_FZOR01000026.1"/>
</dbReference>
<dbReference type="PANTHER" id="PTHR43163">
    <property type="entry name" value="DIPEPTIDE TRANSPORT SYSTEM PERMEASE PROTEIN DPPB-RELATED"/>
    <property type="match status" value="1"/>
</dbReference>
<dbReference type="Pfam" id="PF00528">
    <property type="entry name" value="BPD_transp_1"/>
    <property type="match status" value="1"/>
</dbReference>
<organism evidence="9 10">
    <name type="scientific">Actinomadura meyerae</name>
    <dbReference type="NCBI Taxonomy" id="240840"/>
    <lineage>
        <taxon>Bacteria</taxon>
        <taxon>Bacillati</taxon>
        <taxon>Actinomycetota</taxon>
        <taxon>Actinomycetes</taxon>
        <taxon>Streptosporangiales</taxon>
        <taxon>Thermomonosporaceae</taxon>
        <taxon>Actinomadura</taxon>
    </lineage>
</organism>
<comment type="similarity">
    <text evidence="7">Belongs to the binding-protein-dependent transport system permease family.</text>
</comment>
<reference evidence="9 10" key="1">
    <citation type="submission" date="2017-06" db="EMBL/GenBank/DDBJ databases">
        <authorList>
            <person name="Kim H.J."/>
            <person name="Triplett B.A."/>
        </authorList>
    </citation>
    <scope>NUCLEOTIDE SEQUENCE [LARGE SCALE GENOMIC DNA]</scope>
    <source>
        <strain evidence="9 10">DSM 44715</strain>
    </source>
</reference>
<dbReference type="Pfam" id="PF19300">
    <property type="entry name" value="BPD_transp_1_N"/>
    <property type="match status" value="1"/>
</dbReference>
<evidence type="ECO:0000313" key="10">
    <source>
        <dbReference type="Proteomes" id="UP000198318"/>
    </source>
</evidence>
<dbReference type="Proteomes" id="UP000198318">
    <property type="component" value="Unassembled WGS sequence"/>
</dbReference>
<evidence type="ECO:0000259" key="8">
    <source>
        <dbReference type="PROSITE" id="PS50928"/>
    </source>
</evidence>
<feature type="transmembrane region" description="Helical" evidence="7">
    <location>
        <begin position="137"/>
        <end position="158"/>
    </location>
</feature>
<dbReference type="CDD" id="cd06261">
    <property type="entry name" value="TM_PBP2"/>
    <property type="match status" value="1"/>
</dbReference>
<dbReference type="GO" id="GO:0055085">
    <property type="term" value="P:transmembrane transport"/>
    <property type="evidence" value="ECO:0007669"/>
    <property type="project" value="InterPro"/>
</dbReference>
<evidence type="ECO:0000256" key="2">
    <source>
        <dbReference type="ARBA" id="ARBA00022448"/>
    </source>
</evidence>
<accession>A0A239M8Q1</accession>
<evidence type="ECO:0000256" key="6">
    <source>
        <dbReference type="ARBA" id="ARBA00023136"/>
    </source>
</evidence>
<name>A0A239M8Q1_9ACTN</name>
<dbReference type="InterPro" id="IPR045621">
    <property type="entry name" value="BPD_transp_1_N"/>
</dbReference>
<dbReference type="OrthoDB" id="9778910at2"/>
<protein>
    <submittedName>
        <fullName evidence="9">Peptide/nickel transport system permease protein</fullName>
    </submittedName>
</protein>
<dbReference type="SUPFAM" id="SSF161098">
    <property type="entry name" value="MetI-like"/>
    <property type="match status" value="1"/>
</dbReference>
<keyword evidence="6 7" id="KW-0472">Membrane</keyword>
<evidence type="ECO:0000256" key="3">
    <source>
        <dbReference type="ARBA" id="ARBA00022475"/>
    </source>
</evidence>
<evidence type="ECO:0000256" key="7">
    <source>
        <dbReference type="RuleBase" id="RU363032"/>
    </source>
</evidence>
<dbReference type="GO" id="GO:0005886">
    <property type="term" value="C:plasma membrane"/>
    <property type="evidence" value="ECO:0007669"/>
    <property type="project" value="UniProtKB-SubCell"/>
</dbReference>
<keyword evidence="2 7" id="KW-0813">Transport</keyword>
<evidence type="ECO:0000313" key="9">
    <source>
        <dbReference type="EMBL" id="SNT39095.1"/>
    </source>
</evidence>
<feature type="transmembrane region" description="Helical" evidence="7">
    <location>
        <begin position="232"/>
        <end position="258"/>
    </location>
</feature>
<keyword evidence="5 7" id="KW-1133">Transmembrane helix</keyword>
<dbReference type="Gene3D" id="1.10.3720.10">
    <property type="entry name" value="MetI-like"/>
    <property type="match status" value="1"/>
</dbReference>
<evidence type="ECO:0000256" key="5">
    <source>
        <dbReference type="ARBA" id="ARBA00022989"/>
    </source>
</evidence>
<dbReference type="AlphaFoldDB" id="A0A239M8Q1"/>
<keyword evidence="10" id="KW-1185">Reference proteome</keyword>
<dbReference type="InterPro" id="IPR035906">
    <property type="entry name" value="MetI-like_sf"/>
</dbReference>
<feature type="transmembrane region" description="Helical" evidence="7">
    <location>
        <begin position="278"/>
        <end position="297"/>
    </location>
</feature>
<feature type="transmembrane region" description="Helical" evidence="7">
    <location>
        <begin position="104"/>
        <end position="125"/>
    </location>
</feature>
<dbReference type="PROSITE" id="PS50928">
    <property type="entry name" value="ABC_TM1"/>
    <property type="match status" value="1"/>
</dbReference>
<feature type="transmembrane region" description="Helical" evidence="7">
    <location>
        <begin position="12"/>
        <end position="30"/>
    </location>
</feature>
<dbReference type="PANTHER" id="PTHR43163:SF6">
    <property type="entry name" value="DIPEPTIDE TRANSPORT SYSTEM PERMEASE PROTEIN DPPB-RELATED"/>
    <property type="match status" value="1"/>
</dbReference>
<dbReference type="InterPro" id="IPR000515">
    <property type="entry name" value="MetI-like"/>
</dbReference>
<sequence length="319" mass="33355">MRRYLARRLLQAAGVLWAAYTVSFLVLNWLPSDPVTAMAGAGADQAGVDPAQIERLRSEYGFDKPLLVQYADYLGGALRGDFGDSVASGRTVTSVIGDALPQTLVLTGTALLIAIAAGGGLALAATCTSRRWLRQALLSLPPVGVSVPGFWAGLMLLQVFSFKARLFPAFGEGGPRGLVLPAVTLAIPTGAVIAQVLSKSLLTALDEPYVQTARAKGAGRARIHLRHALRNASLPALTIVGLLVGQLMAHAVVVETVFSRNGLGRVTASAVTAQDISVVQGVVVFGALVFVLANLAVDLIYPLLDPRIVVAGTSRWSLA</sequence>
<proteinExistence type="inferred from homology"/>
<dbReference type="EMBL" id="FZOR01000026">
    <property type="protein sequence ID" value="SNT39095.1"/>
    <property type="molecule type" value="Genomic_DNA"/>
</dbReference>
<comment type="subcellular location">
    <subcellularLocation>
        <location evidence="1 7">Cell membrane</location>
        <topology evidence="1 7">Multi-pass membrane protein</topology>
    </subcellularLocation>
</comment>
<keyword evidence="3" id="KW-1003">Cell membrane</keyword>
<feature type="domain" description="ABC transmembrane type-1" evidence="8">
    <location>
        <begin position="100"/>
        <end position="301"/>
    </location>
</feature>
<feature type="transmembrane region" description="Helical" evidence="7">
    <location>
        <begin position="178"/>
        <end position="197"/>
    </location>
</feature>